<comment type="catalytic activity">
    <reaction evidence="7">
        <text>adenosine(1518)/adenosine(1519) in 16S rRNA + 4 S-adenosyl-L-methionine = N(6)-dimethyladenosine(1518)/N(6)-dimethyladenosine(1519) in 16S rRNA + 4 S-adenosyl-L-homocysteine + 4 H(+)</text>
        <dbReference type="Rhea" id="RHEA:19609"/>
        <dbReference type="Rhea" id="RHEA-COMP:10232"/>
        <dbReference type="Rhea" id="RHEA-COMP:10233"/>
        <dbReference type="ChEBI" id="CHEBI:15378"/>
        <dbReference type="ChEBI" id="CHEBI:57856"/>
        <dbReference type="ChEBI" id="CHEBI:59789"/>
        <dbReference type="ChEBI" id="CHEBI:74411"/>
        <dbReference type="ChEBI" id="CHEBI:74493"/>
        <dbReference type="EC" id="2.1.1.182"/>
    </reaction>
</comment>
<keyword evidence="5 7" id="KW-0949">S-adenosyl-L-methionine</keyword>
<accession>A0A7D9H656</accession>
<keyword evidence="6 7" id="KW-0694">RNA-binding</keyword>
<dbReference type="EMBL" id="LR633967">
    <property type="protein sequence ID" value="VUX55751.1"/>
    <property type="molecule type" value="Genomic_DNA"/>
</dbReference>
<dbReference type="Pfam" id="PF00398">
    <property type="entry name" value="RrnaAD"/>
    <property type="match status" value="1"/>
</dbReference>
<dbReference type="FunFam" id="1.10.8.100:FF:000001">
    <property type="entry name" value="Ribosomal RNA small subunit methyltransferase A"/>
    <property type="match status" value="1"/>
</dbReference>
<name>A0A7D9H656_9GAMM</name>
<reference evidence="10" key="1">
    <citation type="submission" date="2019-07" db="EMBL/GenBank/DDBJ databases">
        <authorList>
            <person name="Weber M."/>
            <person name="Kostadinov I."/>
            <person name="Kostadinov D I."/>
        </authorList>
    </citation>
    <scope>NUCLEOTIDE SEQUENCE</scope>
    <source>
        <strain evidence="10">Gfbio:sag-sample-m06:053724c1-46a9-4a36-b237-ea2bf867836b</strain>
    </source>
</reference>
<dbReference type="HAMAP" id="MF_00607">
    <property type="entry name" value="16SrRNA_methyltr_A"/>
    <property type="match status" value="1"/>
</dbReference>
<keyword evidence="4 7" id="KW-0808">Transferase</keyword>
<feature type="domain" description="Ribosomal RNA adenine methylase transferase N-terminal" evidence="9">
    <location>
        <begin position="19"/>
        <end position="188"/>
    </location>
</feature>
<dbReference type="Gene3D" id="1.10.8.100">
    <property type="entry name" value="Ribosomal RNA adenine dimethylase-like, domain 2"/>
    <property type="match status" value="1"/>
</dbReference>
<organism evidence="10">
    <name type="scientific">uncultured Woeseiaceae bacterium</name>
    <dbReference type="NCBI Taxonomy" id="1983305"/>
    <lineage>
        <taxon>Bacteria</taxon>
        <taxon>Pseudomonadati</taxon>
        <taxon>Pseudomonadota</taxon>
        <taxon>Gammaproteobacteria</taxon>
        <taxon>Woeseiales</taxon>
        <taxon>Woeseiaceae</taxon>
        <taxon>environmental samples</taxon>
    </lineage>
</organism>
<proteinExistence type="inferred from homology"/>
<dbReference type="AlphaFoldDB" id="A0A7D9H656"/>
<dbReference type="InterPro" id="IPR020598">
    <property type="entry name" value="rRNA_Ade_methylase_Trfase_N"/>
</dbReference>
<dbReference type="NCBIfam" id="TIGR00755">
    <property type="entry name" value="ksgA"/>
    <property type="match status" value="1"/>
</dbReference>
<protein>
    <recommendedName>
        <fullName evidence="7">Ribosomal RNA small subunit methyltransferase A</fullName>
        <ecNumber evidence="7">2.1.1.182</ecNumber>
    </recommendedName>
    <alternativeName>
        <fullName evidence="7">16S rRNA (adenine(1518)-N(6)/adenine(1519)-N(6))-dimethyltransferase</fullName>
    </alternativeName>
    <alternativeName>
        <fullName evidence="7">16S rRNA dimethyladenosine transferase</fullName>
    </alternativeName>
    <alternativeName>
        <fullName evidence="7">16S rRNA dimethylase</fullName>
    </alternativeName>
    <alternativeName>
        <fullName evidence="7">S-adenosylmethionine-6-N', N'-adenosyl(rRNA) dimethyltransferase</fullName>
    </alternativeName>
</protein>
<dbReference type="GO" id="GO:0003723">
    <property type="term" value="F:RNA binding"/>
    <property type="evidence" value="ECO:0007669"/>
    <property type="project" value="UniProtKB-UniRule"/>
</dbReference>
<feature type="binding site" evidence="7 8">
    <location>
        <position position="60"/>
    </location>
    <ligand>
        <name>S-adenosyl-L-methionine</name>
        <dbReference type="ChEBI" id="CHEBI:59789"/>
    </ligand>
</feature>
<feature type="binding site" evidence="7 8">
    <location>
        <position position="12"/>
    </location>
    <ligand>
        <name>S-adenosyl-L-methionine</name>
        <dbReference type="ChEBI" id="CHEBI:59789"/>
    </ligand>
</feature>
<dbReference type="InterPro" id="IPR011530">
    <property type="entry name" value="rRNA_adenine_dimethylase"/>
</dbReference>
<feature type="binding site" evidence="7 8">
    <location>
        <position position="39"/>
    </location>
    <ligand>
        <name>S-adenosyl-L-methionine</name>
        <dbReference type="ChEBI" id="CHEBI:59789"/>
    </ligand>
</feature>
<dbReference type="InterPro" id="IPR029063">
    <property type="entry name" value="SAM-dependent_MTases_sf"/>
</dbReference>
<gene>
    <name evidence="7 10" type="primary">ksgA</name>
    <name evidence="7" type="synonym">rsmA</name>
    <name evidence="10" type="ORF">JTBM06_V1_100011</name>
</gene>
<feature type="binding site" evidence="7 8">
    <location>
        <position position="103"/>
    </location>
    <ligand>
        <name>S-adenosyl-L-methionine</name>
        <dbReference type="ChEBI" id="CHEBI:59789"/>
    </ligand>
</feature>
<evidence type="ECO:0000313" key="10">
    <source>
        <dbReference type="EMBL" id="VUX55751.1"/>
    </source>
</evidence>
<dbReference type="InterPro" id="IPR020596">
    <property type="entry name" value="rRNA_Ade_Mease_Trfase_CS"/>
</dbReference>
<dbReference type="Gene3D" id="3.40.50.150">
    <property type="entry name" value="Vaccinia Virus protein VP39"/>
    <property type="match status" value="1"/>
</dbReference>
<evidence type="ECO:0000256" key="6">
    <source>
        <dbReference type="ARBA" id="ARBA00022884"/>
    </source>
</evidence>
<feature type="binding site" evidence="7 8">
    <location>
        <position position="85"/>
    </location>
    <ligand>
        <name>S-adenosyl-L-methionine</name>
        <dbReference type="ChEBI" id="CHEBI:59789"/>
    </ligand>
</feature>
<dbReference type="InterPro" id="IPR001737">
    <property type="entry name" value="KsgA/Erm"/>
</dbReference>
<dbReference type="SUPFAM" id="SSF53335">
    <property type="entry name" value="S-adenosyl-L-methionine-dependent methyltransferases"/>
    <property type="match status" value="1"/>
</dbReference>
<evidence type="ECO:0000259" key="9">
    <source>
        <dbReference type="SMART" id="SM00650"/>
    </source>
</evidence>
<comment type="function">
    <text evidence="7">Specifically dimethylates two adjacent adenosines (A1518 and A1519) in the loop of a conserved hairpin near the 3'-end of 16S rRNA in the 30S particle. May play a critical role in biogenesis of 30S subunits.</text>
</comment>
<evidence type="ECO:0000256" key="4">
    <source>
        <dbReference type="ARBA" id="ARBA00022679"/>
    </source>
</evidence>
<evidence type="ECO:0000256" key="1">
    <source>
        <dbReference type="ARBA" id="ARBA00022490"/>
    </source>
</evidence>
<dbReference type="EC" id="2.1.1.182" evidence="7"/>
<evidence type="ECO:0000256" key="2">
    <source>
        <dbReference type="ARBA" id="ARBA00022552"/>
    </source>
</evidence>
<dbReference type="SMART" id="SM00650">
    <property type="entry name" value="rADc"/>
    <property type="match status" value="1"/>
</dbReference>
<dbReference type="GO" id="GO:0052908">
    <property type="term" value="F:16S rRNA (adenine(1518)-N(6)/adenine(1519)-N(6))-dimethyltransferase activity"/>
    <property type="evidence" value="ECO:0007669"/>
    <property type="project" value="UniProtKB-EC"/>
</dbReference>
<dbReference type="GO" id="GO:0005829">
    <property type="term" value="C:cytosol"/>
    <property type="evidence" value="ECO:0007669"/>
    <property type="project" value="TreeGrafter"/>
</dbReference>
<evidence type="ECO:0000256" key="8">
    <source>
        <dbReference type="PROSITE-ProRule" id="PRU01026"/>
    </source>
</evidence>
<keyword evidence="3 7" id="KW-0489">Methyltransferase</keyword>
<comment type="subcellular location">
    <subcellularLocation>
        <location evidence="7">Cytoplasm</location>
    </subcellularLocation>
</comment>
<dbReference type="PROSITE" id="PS51689">
    <property type="entry name" value="SAM_RNA_A_N6_MT"/>
    <property type="match status" value="1"/>
</dbReference>
<keyword evidence="2 7" id="KW-0698">rRNA processing</keyword>
<keyword evidence="1 7" id="KW-0963">Cytoplasm</keyword>
<dbReference type="InterPro" id="IPR023165">
    <property type="entry name" value="rRNA_Ade_diMease-like_C"/>
</dbReference>
<dbReference type="PROSITE" id="PS01131">
    <property type="entry name" value="RRNA_A_DIMETH"/>
    <property type="match status" value="1"/>
</dbReference>
<evidence type="ECO:0000256" key="5">
    <source>
        <dbReference type="ARBA" id="ARBA00022691"/>
    </source>
</evidence>
<feature type="binding site" evidence="7 8">
    <location>
        <position position="14"/>
    </location>
    <ligand>
        <name>S-adenosyl-L-methionine</name>
        <dbReference type="ChEBI" id="CHEBI:59789"/>
    </ligand>
</feature>
<dbReference type="PANTHER" id="PTHR11727:SF7">
    <property type="entry name" value="DIMETHYLADENOSINE TRANSFERASE-RELATED"/>
    <property type="match status" value="1"/>
</dbReference>
<evidence type="ECO:0000256" key="3">
    <source>
        <dbReference type="ARBA" id="ARBA00022603"/>
    </source>
</evidence>
<sequence>MSHQARKRFGQHFLTSSDTIEQIVSAVAPQAGETIVEIGAGQAAITAPFANSAAILHAIEFDRDLIASLRRQFQDRDNVIIHEGDALQFDFSTLGDELRIVGNLPYNISTPLLFYLLTFKDIVTDMHFMLQKEVVDRMSATPGTKAYGRLTVMLGCQLQVVPLFDVPPDSFTPPPKVMSSVVRMRPLPHGRLDIQDPNKLEQIVRQAFSKRRKTLRNALHGLGSEADIEAAGLDPGKRPEQIPVDGWIKLANLVGSGK</sequence>
<evidence type="ECO:0000256" key="7">
    <source>
        <dbReference type="HAMAP-Rule" id="MF_00607"/>
    </source>
</evidence>
<comment type="similarity">
    <text evidence="7">Belongs to the class I-like SAM-binding methyltransferase superfamily. rRNA adenine N(6)-methyltransferase family. RsmA subfamily.</text>
</comment>
<dbReference type="PANTHER" id="PTHR11727">
    <property type="entry name" value="DIMETHYLADENOSINE TRANSFERASE"/>
    <property type="match status" value="1"/>
</dbReference>